<protein>
    <recommendedName>
        <fullName evidence="3">Serine hydrolase FSH domain-containing protein</fullName>
    </recommendedName>
</protein>
<dbReference type="STRING" id="1802202.A2730_01105"/>
<evidence type="ECO:0008006" key="3">
    <source>
        <dbReference type="Google" id="ProtNLM"/>
    </source>
</evidence>
<sequence>MKKQIVIIHGGTTFDNYEEYINFLKNSKVNAEKFKTSKHWQNFLDKELEEIFEVFTPRMPNRNNARYQEWRIWFEKIIPFINDDVILLGYSLGGIFLAKYLSENIFPKKIKAVLLVATPFNSVGLKESLGDFTLSTPLKDFSLQTKKTYLIFSKDDSDVPFEQLDKYKKILSNSEIMNFIDKGHFYQDSFPEIVELIKNI</sequence>
<proteinExistence type="predicted"/>
<dbReference type="InterPro" id="IPR029058">
    <property type="entry name" value="AB_hydrolase_fold"/>
</dbReference>
<dbReference type="SUPFAM" id="SSF53474">
    <property type="entry name" value="alpha/beta-Hydrolases"/>
    <property type="match status" value="1"/>
</dbReference>
<evidence type="ECO:0000313" key="1">
    <source>
        <dbReference type="EMBL" id="OGZ63869.1"/>
    </source>
</evidence>
<dbReference type="GO" id="GO:0016787">
    <property type="term" value="F:hydrolase activity"/>
    <property type="evidence" value="ECO:0007669"/>
    <property type="project" value="InterPro"/>
</dbReference>
<dbReference type="InterPro" id="IPR010662">
    <property type="entry name" value="RBBP9/YdeN"/>
</dbReference>
<dbReference type="Pfam" id="PF06821">
    <property type="entry name" value="Ser_hydrolase"/>
    <property type="match status" value="1"/>
</dbReference>
<dbReference type="PANTHER" id="PTHR15394:SF3">
    <property type="entry name" value="SERINE HYDROLASE RBBP9"/>
    <property type="match status" value="1"/>
</dbReference>
<dbReference type="EMBL" id="MHOO01000011">
    <property type="protein sequence ID" value="OGZ63869.1"/>
    <property type="molecule type" value="Genomic_DNA"/>
</dbReference>
<accession>A0A1G2HNA0</accession>
<gene>
    <name evidence="1" type="ORF">A2730_01105</name>
</gene>
<name>A0A1G2HNA0_9BACT</name>
<evidence type="ECO:0000313" key="2">
    <source>
        <dbReference type="Proteomes" id="UP000176855"/>
    </source>
</evidence>
<dbReference type="AlphaFoldDB" id="A0A1G2HNA0"/>
<comment type="caution">
    <text evidence="1">The sequence shown here is derived from an EMBL/GenBank/DDBJ whole genome shotgun (WGS) entry which is preliminary data.</text>
</comment>
<dbReference type="PANTHER" id="PTHR15394">
    <property type="entry name" value="SERINE HYDROLASE RBBP9"/>
    <property type="match status" value="1"/>
</dbReference>
<reference evidence="1 2" key="1">
    <citation type="journal article" date="2016" name="Nat. Commun.">
        <title>Thousands of microbial genomes shed light on interconnected biogeochemical processes in an aquifer system.</title>
        <authorList>
            <person name="Anantharaman K."/>
            <person name="Brown C.T."/>
            <person name="Hug L.A."/>
            <person name="Sharon I."/>
            <person name="Castelle C.J."/>
            <person name="Probst A.J."/>
            <person name="Thomas B.C."/>
            <person name="Singh A."/>
            <person name="Wilkins M.J."/>
            <person name="Karaoz U."/>
            <person name="Brodie E.L."/>
            <person name="Williams K.H."/>
            <person name="Hubbard S.S."/>
            <person name="Banfield J.F."/>
        </authorList>
    </citation>
    <scope>NUCLEOTIDE SEQUENCE [LARGE SCALE GENOMIC DNA]</scope>
</reference>
<organism evidence="1 2">
    <name type="scientific">Candidatus Staskawiczbacteria bacterium RIFCSPHIGHO2_01_FULL_39_25</name>
    <dbReference type="NCBI Taxonomy" id="1802202"/>
    <lineage>
        <taxon>Bacteria</taxon>
        <taxon>Candidatus Staskawicziibacteriota</taxon>
    </lineage>
</organism>
<dbReference type="Proteomes" id="UP000176855">
    <property type="component" value="Unassembled WGS sequence"/>
</dbReference>
<dbReference type="Gene3D" id="3.40.50.1820">
    <property type="entry name" value="alpha/beta hydrolase"/>
    <property type="match status" value="1"/>
</dbReference>